<name>A0AAV7PSQ0_PLEWA</name>
<feature type="region of interest" description="Disordered" evidence="1">
    <location>
        <begin position="147"/>
        <end position="276"/>
    </location>
</feature>
<protein>
    <submittedName>
        <fullName evidence="2">Uncharacterized protein</fullName>
    </submittedName>
</protein>
<reference evidence="2" key="1">
    <citation type="journal article" date="2022" name="bioRxiv">
        <title>Sequencing and chromosome-scale assembly of the giantPleurodeles waltlgenome.</title>
        <authorList>
            <person name="Brown T."/>
            <person name="Elewa A."/>
            <person name="Iarovenko S."/>
            <person name="Subramanian E."/>
            <person name="Araus A.J."/>
            <person name="Petzold A."/>
            <person name="Susuki M."/>
            <person name="Suzuki K.-i.T."/>
            <person name="Hayashi T."/>
            <person name="Toyoda A."/>
            <person name="Oliveira C."/>
            <person name="Osipova E."/>
            <person name="Leigh N.D."/>
            <person name="Simon A."/>
            <person name="Yun M.H."/>
        </authorList>
    </citation>
    <scope>NUCLEOTIDE SEQUENCE</scope>
    <source>
        <strain evidence="2">20211129_DDA</strain>
        <tissue evidence="2">Liver</tissue>
    </source>
</reference>
<evidence type="ECO:0000256" key="1">
    <source>
        <dbReference type="SAM" id="MobiDB-lite"/>
    </source>
</evidence>
<sequence length="276" mass="29690">MSRARGSLGVRATGGEEGHTMVHELGSTISEEGSGSNLGRWAGAPGESGVEVSHIVEWSDDSEQWEVASMDEEGLEFKVRPPIWTYGVSVRSEAGREDFCRDEEGEGRQANLGAGISSSNDRDMRFLQGTQSKRADGDPGELLAGLEPWEEEEVMAGPSTASWTGYRRGGKAVRAKELVQQRATGPGSAPPSGRVSEGKRPGYASQGKGQVTPLRRPRVPAAQLEDLLKEARFGQQAGGMDTDDEDSGDGLDFDEDSFEEGEIRDEETWWSLGGGI</sequence>
<evidence type="ECO:0000313" key="3">
    <source>
        <dbReference type="Proteomes" id="UP001066276"/>
    </source>
</evidence>
<proteinExistence type="predicted"/>
<dbReference type="AlphaFoldDB" id="A0AAV7PSQ0"/>
<dbReference type="Proteomes" id="UP001066276">
    <property type="component" value="Chromosome 7"/>
</dbReference>
<organism evidence="2 3">
    <name type="scientific">Pleurodeles waltl</name>
    <name type="common">Iberian ribbed newt</name>
    <dbReference type="NCBI Taxonomy" id="8319"/>
    <lineage>
        <taxon>Eukaryota</taxon>
        <taxon>Metazoa</taxon>
        <taxon>Chordata</taxon>
        <taxon>Craniata</taxon>
        <taxon>Vertebrata</taxon>
        <taxon>Euteleostomi</taxon>
        <taxon>Amphibia</taxon>
        <taxon>Batrachia</taxon>
        <taxon>Caudata</taxon>
        <taxon>Salamandroidea</taxon>
        <taxon>Salamandridae</taxon>
        <taxon>Pleurodelinae</taxon>
        <taxon>Pleurodeles</taxon>
    </lineage>
</organism>
<accession>A0AAV7PSQ0</accession>
<evidence type="ECO:0000313" key="2">
    <source>
        <dbReference type="EMBL" id="KAJ1131273.1"/>
    </source>
</evidence>
<feature type="region of interest" description="Disordered" evidence="1">
    <location>
        <begin position="95"/>
        <end position="123"/>
    </location>
</feature>
<comment type="caution">
    <text evidence="2">The sequence shown here is derived from an EMBL/GenBank/DDBJ whole genome shotgun (WGS) entry which is preliminary data.</text>
</comment>
<keyword evidence="3" id="KW-1185">Reference proteome</keyword>
<dbReference type="EMBL" id="JANPWB010000011">
    <property type="protein sequence ID" value="KAJ1131273.1"/>
    <property type="molecule type" value="Genomic_DNA"/>
</dbReference>
<gene>
    <name evidence="2" type="ORF">NDU88_009611</name>
</gene>
<feature type="compositionally biased region" description="Acidic residues" evidence="1">
    <location>
        <begin position="241"/>
        <end position="265"/>
    </location>
</feature>